<comment type="caution">
    <text evidence="4">The sequence shown here is derived from an EMBL/GenBank/DDBJ whole genome shotgun (WGS) entry which is preliminary data.</text>
</comment>
<feature type="chain" id="PRO_5012003739" description="Carboxylesterase" evidence="1">
    <location>
        <begin position="26"/>
        <end position="359"/>
    </location>
</feature>
<organism evidence="4 5">
    <name type="scientific">Paraburkholderia piptadeniae</name>
    <dbReference type="NCBI Taxonomy" id="1701573"/>
    <lineage>
        <taxon>Bacteria</taxon>
        <taxon>Pseudomonadati</taxon>
        <taxon>Pseudomonadota</taxon>
        <taxon>Betaproteobacteria</taxon>
        <taxon>Burkholderiales</taxon>
        <taxon>Burkholderiaceae</taxon>
        <taxon>Paraburkholderia</taxon>
    </lineage>
</organism>
<dbReference type="SUPFAM" id="SSF160935">
    <property type="entry name" value="VPA0735-like"/>
    <property type="match status" value="1"/>
</dbReference>
<dbReference type="PANTHER" id="PTHR36509:SF2">
    <property type="entry name" value="BLL3101 PROTEIN"/>
    <property type="match status" value="1"/>
</dbReference>
<keyword evidence="5" id="KW-1185">Reference proteome</keyword>
<dbReference type="InterPro" id="IPR037050">
    <property type="entry name" value="DUF1254_sf"/>
</dbReference>
<dbReference type="Proteomes" id="UP000195569">
    <property type="component" value="Unassembled WGS sequence"/>
</dbReference>
<evidence type="ECO:0008006" key="6">
    <source>
        <dbReference type="Google" id="ProtNLM"/>
    </source>
</evidence>
<dbReference type="Pfam" id="PF06742">
    <property type="entry name" value="DUF1214"/>
    <property type="match status" value="1"/>
</dbReference>
<evidence type="ECO:0000259" key="2">
    <source>
        <dbReference type="Pfam" id="PF06742"/>
    </source>
</evidence>
<protein>
    <recommendedName>
        <fullName evidence="6">Carboxylesterase</fullName>
    </recommendedName>
</protein>
<feature type="signal peptide" evidence="1">
    <location>
        <begin position="1"/>
        <end position="25"/>
    </location>
</feature>
<dbReference type="Gene3D" id="2.60.120.600">
    <property type="entry name" value="Domain of unknown function DUF1214, C-terminal domain"/>
    <property type="match status" value="1"/>
</dbReference>
<proteinExistence type="predicted"/>
<evidence type="ECO:0000259" key="3">
    <source>
        <dbReference type="Pfam" id="PF06863"/>
    </source>
</evidence>
<dbReference type="InterPro" id="IPR010621">
    <property type="entry name" value="DUF1214"/>
</dbReference>
<feature type="domain" description="DUF1214" evidence="2">
    <location>
        <begin position="249"/>
        <end position="332"/>
    </location>
</feature>
<dbReference type="RefSeq" id="WP_235850933.1">
    <property type="nucleotide sequence ID" value="NZ_CYGY02000046.1"/>
</dbReference>
<evidence type="ECO:0000256" key="1">
    <source>
        <dbReference type="SAM" id="SignalP"/>
    </source>
</evidence>
<dbReference type="InterPro" id="IPR010679">
    <property type="entry name" value="DUF1254"/>
</dbReference>
<dbReference type="AlphaFoldDB" id="A0A1N7SCT5"/>
<dbReference type="InterPro" id="IPR037049">
    <property type="entry name" value="DUF1214_C_sf"/>
</dbReference>
<keyword evidence="1" id="KW-0732">Signal</keyword>
<sequence length="359" mass="38980">MTKRSNVLGSLMAPVLALAPLALWAQTDTQPAPAFNAVTVDNFPRAETDMYLRLFVKRGAFGRFYHFRDLAPIKGTGVRPNRDTLYSEAVFDLDAGPVSITMPEADRRFMSIMAVNEDHDVLSVGYGGGAYTYTKGKAGTRYLFVAVRTLVDMADPSDVDRAHALQDAIAVSQPGDPGRFEVPDWDPVSQKKVRDALVSLGATLPDLRRAFGAPGRVDPVRHLIGTAMAWGGNPDKDAIYLNVTPAHNDGTTIYRMNIKDVPVDGFWSISVYDAHGYFVPNALDAYTLNSITAKKSGNGTIAIQFGGCDSKVPNCLPVPPDWNYMVRLYRPHAEALEGSWSFPQAYSVGASTSTSATAP</sequence>
<feature type="domain" description="DUF1254" evidence="3">
    <location>
        <begin position="62"/>
        <end position="170"/>
    </location>
</feature>
<gene>
    <name evidence="4" type="ORF">BN2476_460095</name>
</gene>
<evidence type="ECO:0000313" key="4">
    <source>
        <dbReference type="EMBL" id="SIT45217.1"/>
    </source>
</evidence>
<dbReference type="Pfam" id="PF06863">
    <property type="entry name" value="DUF1254"/>
    <property type="match status" value="1"/>
</dbReference>
<accession>A0A1N7SCT5</accession>
<dbReference type="EMBL" id="CYGY02000046">
    <property type="protein sequence ID" value="SIT45217.1"/>
    <property type="molecule type" value="Genomic_DNA"/>
</dbReference>
<name>A0A1N7SCT5_9BURK</name>
<reference evidence="4" key="1">
    <citation type="submission" date="2016-12" db="EMBL/GenBank/DDBJ databases">
        <authorList>
            <person name="Moulin L."/>
        </authorList>
    </citation>
    <scope>NUCLEOTIDE SEQUENCE [LARGE SCALE GENOMIC DNA]</scope>
    <source>
        <strain evidence="4">STM 7183</strain>
    </source>
</reference>
<dbReference type="Gene3D" id="2.60.40.1610">
    <property type="entry name" value="Domain of unknown function DUF1254"/>
    <property type="match status" value="1"/>
</dbReference>
<dbReference type="PANTHER" id="PTHR36509">
    <property type="entry name" value="BLL3101 PROTEIN"/>
    <property type="match status" value="1"/>
</dbReference>
<evidence type="ECO:0000313" key="5">
    <source>
        <dbReference type="Proteomes" id="UP000195569"/>
    </source>
</evidence>